<evidence type="ECO:0000313" key="2">
    <source>
        <dbReference type="Proteomes" id="UP000319525"/>
    </source>
</evidence>
<dbReference type="Proteomes" id="UP000319525">
    <property type="component" value="Unassembled WGS sequence"/>
</dbReference>
<dbReference type="AlphaFoldDB" id="A0A4Y3QHX0"/>
<protein>
    <submittedName>
        <fullName evidence="1">Uncharacterized protein</fullName>
    </submittedName>
</protein>
<comment type="caution">
    <text evidence="1">The sequence shown here is derived from an EMBL/GenBank/DDBJ whole genome shotgun (WGS) entry which is preliminary data.</text>
</comment>
<proteinExistence type="predicted"/>
<evidence type="ECO:0000313" key="1">
    <source>
        <dbReference type="EMBL" id="GEB44752.1"/>
    </source>
</evidence>
<accession>A0A4Y3QHX0</accession>
<dbReference type="EMBL" id="BJML01000001">
    <property type="protein sequence ID" value="GEB44752.1"/>
    <property type="molecule type" value="Genomic_DNA"/>
</dbReference>
<sequence length="63" mass="6675">MGDLTEEDVKSGCPTITSREGGALVEQEVAEAVSTRQVFIGECLQQEPTSSRVHLLSVAGAKE</sequence>
<reference evidence="1 2" key="1">
    <citation type="submission" date="2019-06" db="EMBL/GenBank/DDBJ databases">
        <title>Whole genome shotgun sequence of Microbacterium testaceum NBRC 12675.</title>
        <authorList>
            <person name="Hosoyama A."/>
            <person name="Uohara A."/>
            <person name="Ohji S."/>
            <person name="Ichikawa N."/>
        </authorList>
    </citation>
    <scope>NUCLEOTIDE SEQUENCE [LARGE SCALE GENOMIC DNA]</scope>
    <source>
        <strain evidence="1 2">NBRC 12675</strain>
    </source>
</reference>
<gene>
    <name evidence="1" type="ORF">MTE01_06970</name>
</gene>
<organism evidence="1 2">
    <name type="scientific">Microbacterium testaceum</name>
    <name type="common">Aureobacterium testaceum</name>
    <name type="synonym">Brevibacterium testaceum</name>
    <dbReference type="NCBI Taxonomy" id="2033"/>
    <lineage>
        <taxon>Bacteria</taxon>
        <taxon>Bacillati</taxon>
        <taxon>Actinomycetota</taxon>
        <taxon>Actinomycetes</taxon>
        <taxon>Micrococcales</taxon>
        <taxon>Microbacteriaceae</taxon>
        <taxon>Microbacterium</taxon>
    </lineage>
</organism>
<name>A0A4Y3QHX0_MICTE</name>